<evidence type="ECO:0000256" key="3">
    <source>
        <dbReference type="ARBA" id="ARBA00022982"/>
    </source>
</evidence>
<evidence type="ECO:0000256" key="7">
    <source>
        <dbReference type="ARBA" id="ARBA00023136"/>
    </source>
</evidence>
<keyword evidence="2 8" id="KW-0812">Transmembrane</keyword>
<keyword evidence="5" id="KW-0560">Oxidoreductase</keyword>
<dbReference type="PANTHER" id="PTHR11972">
    <property type="entry name" value="NADPH OXIDASE"/>
    <property type="match status" value="1"/>
</dbReference>
<feature type="transmembrane region" description="Helical" evidence="8">
    <location>
        <begin position="173"/>
        <end position="197"/>
    </location>
</feature>
<evidence type="ECO:0000256" key="5">
    <source>
        <dbReference type="ARBA" id="ARBA00023002"/>
    </source>
</evidence>
<evidence type="ECO:0000313" key="11">
    <source>
        <dbReference type="Proteomes" id="UP001166286"/>
    </source>
</evidence>
<name>A0AA39R8L5_9LECA</name>
<evidence type="ECO:0000256" key="6">
    <source>
        <dbReference type="ARBA" id="ARBA00023065"/>
    </source>
</evidence>
<keyword evidence="11" id="KW-1185">Reference proteome</keyword>
<accession>A0AA39R8L5</accession>
<keyword evidence="3" id="KW-0249">Electron transport</keyword>
<dbReference type="InterPro" id="IPR013112">
    <property type="entry name" value="FAD-bd_8"/>
</dbReference>
<evidence type="ECO:0000256" key="8">
    <source>
        <dbReference type="SAM" id="Phobius"/>
    </source>
</evidence>
<feature type="transmembrane region" description="Helical" evidence="8">
    <location>
        <begin position="209"/>
        <end position="229"/>
    </location>
</feature>
<dbReference type="InterPro" id="IPR013130">
    <property type="entry name" value="Fe3_Rdtase_TM_dom"/>
</dbReference>
<keyword evidence="7 8" id="KW-0472">Membrane</keyword>
<dbReference type="Proteomes" id="UP001166286">
    <property type="component" value="Unassembled WGS sequence"/>
</dbReference>
<protein>
    <recommendedName>
        <fullName evidence="9">FAD-binding FR-type domain-containing protein</fullName>
    </recommendedName>
</protein>
<dbReference type="SUPFAM" id="SSF63380">
    <property type="entry name" value="Riboflavin synthase domain-like"/>
    <property type="match status" value="1"/>
</dbReference>
<dbReference type="InterPro" id="IPR050369">
    <property type="entry name" value="RBOH/FRE"/>
</dbReference>
<dbReference type="CDD" id="cd06186">
    <property type="entry name" value="NOX_Duox_like_FAD_NADP"/>
    <property type="match status" value="1"/>
</dbReference>
<dbReference type="GO" id="GO:0016175">
    <property type="term" value="F:superoxide-generating NAD(P)H oxidase activity"/>
    <property type="evidence" value="ECO:0007669"/>
    <property type="project" value="TreeGrafter"/>
</dbReference>
<keyword evidence="4 8" id="KW-1133">Transmembrane helix</keyword>
<evidence type="ECO:0000256" key="2">
    <source>
        <dbReference type="ARBA" id="ARBA00022692"/>
    </source>
</evidence>
<dbReference type="GO" id="GO:0043020">
    <property type="term" value="C:NADPH oxidase complex"/>
    <property type="evidence" value="ECO:0007669"/>
    <property type="project" value="TreeGrafter"/>
</dbReference>
<dbReference type="InterPro" id="IPR013121">
    <property type="entry name" value="Fe_red_NAD-bd_6"/>
</dbReference>
<dbReference type="Gene3D" id="3.40.50.80">
    <property type="entry name" value="Nucleotide-binding domain of ferredoxin-NADP reductase (FNR) module"/>
    <property type="match status" value="1"/>
</dbReference>
<dbReference type="PROSITE" id="PS51384">
    <property type="entry name" value="FAD_FR"/>
    <property type="match status" value="1"/>
</dbReference>
<comment type="subcellular location">
    <subcellularLocation>
        <location evidence="1">Membrane</location>
        <topology evidence="1">Multi-pass membrane protein</topology>
    </subcellularLocation>
</comment>
<dbReference type="InterPro" id="IPR017927">
    <property type="entry name" value="FAD-bd_FR_type"/>
</dbReference>
<feature type="domain" description="FAD-binding FR-type" evidence="9">
    <location>
        <begin position="267"/>
        <end position="397"/>
    </location>
</feature>
<dbReference type="GO" id="GO:0042554">
    <property type="term" value="P:superoxide anion generation"/>
    <property type="evidence" value="ECO:0007669"/>
    <property type="project" value="TreeGrafter"/>
</dbReference>
<dbReference type="PANTHER" id="PTHR11972:SF153">
    <property type="entry name" value="SUPEROXIDE-GENERATING NADPH OXIDASE HEAVY CHAIN SUBUNIT A"/>
    <property type="match status" value="1"/>
</dbReference>
<evidence type="ECO:0000313" key="10">
    <source>
        <dbReference type="EMBL" id="KAK0516917.1"/>
    </source>
</evidence>
<dbReference type="Pfam" id="PF08030">
    <property type="entry name" value="NAD_binding_6"/>
    <property type="match status" value="1"/>
</dbReference>
<gene>
    <name evidence="10" type="ORF">JMJ35_000072</name>
</gene>
<comment type="caution">
    <text evidence="10">The sequence shown here is derived from an EMBL/GenBank/DDBJ whole genome shotgun (WGS) entry which is preliminary data.</text>
</comment>
<evidence type="ECO:0000256" key="1">
    <source>
        <dbReference type="ARBA" id="ARBA00004141"/>
    </source>
</evidence>
<reference evidence="10" key="1">
    <citation type="submission" date="2023-03" db="EMBL/GenBank/DDBJ databases">
        <title>Complete genome of Cladonia borealis.</title>
        <authorList>
            <person name="Park H."/>
        </authorList>
    </citation>
    <scope>NUCLEOTIDE SEQUENCE</scope>
    <source>
        <strain evidence="10">ANT050790</strain>
    </source>
</reference>
<dbReference type="GO" id="GO:0006811">
    <property type="term" value="P:monoatomic ion transport"/>
    <property type="evidence" value="ECO:0007669"/>
    <property type="project" value="UniProtKB-KW"/>
</dbReference>
<dbReference type="AlphaFoldDB" id="A0AA39R8L5"/>
<feature type="transmembrane region" description="Helical" evidence="8">
    <location>
        <begin position="54"/>
        <end position="75"/>
    </location>
</feature>
<evidence type="ECO:0000259" key="9">
    <source>
        <dbReference type="PROSITE" id="PS51384"/>
    </source>
</evidence>
<dbReference type="Pfam" id="PF08022">
    <property type="entry name" value="FAD_binding_8"/>
    <property type="match status" value="1"/>
</dbReference>
<keyword evidence="6" id="KW-0406">Ion transport</keyword>
<feature type="transmembrane region" description="Helical" evidence="8">
    <location>
        <begin position="249"/>
        <end position="266"/>
    </location>
</feature>
<sequence>MSNPQSAQERIHADMDLPKSHTMLAASMVAKEGTYGSTWRHTLKSKGPTIISRLLLALYLLVQCTVFAHGFYYYLGEDFVTANSIFSYSFPIASAAGLALHLNLVLIMIPACRTLISLLRLTPLDRIMGYSSRFSFHQLTAWTMVLFAWIHTISHWCNFAQLATRDRQGFKGFLLLSFATGPGLSGHLMLAVLMLIAVTSRRGTVFRHFWFFHHLFYVLFILWSVHGIFCMLKADKAPVCAGLVPFWKYWVYAGVFYVTELILREWRGRRKSSILRLIQHPSNVIEIQMKKGKTIVDVGQHIYLCCPEVALCQYRPYALTSAPEEDYLAIHIRFDNVHTKSLAKALGCKFEQAKDRKRPFDETIFDIDSASLNVDPAIRRPLPPVSIDGPFGGVSKDIFQFEAAWICVFGNGVEPYASILKSVWYRMNYSIQPCCLRKIYFFWECENFRSLEWFASLLKAIEARDMDEKIEIYTYLHIEDATRTATKLQESRDITDGFRVPTRIGIPEWRGVLRTIAQNHAPGTACCVAGSTQSRFSLHCHTL</sequence>
<dbReference type="InterPro" id="IPR017938">
    <property type="entry name" value="Riboflavin_synthase-like_b-brl"/>
</dbReference>
<proteinExistence type="predicted"/>
<dbReference type="EMBL" id="JAFEKC020000001">
    <property type="protein sequence ID" value="KAK0516917.1"/>
    <property type="molecule type" value="Genomic_DNA"/>
</dbReference>
<dbReference type="InterPro" id="IPR039261">
    <property type="entry name" value="FNR_nucleotide-bd"/>
</dbReference>
<dbReference type="Pfam" id="PF01794">
    <property type="entry name" value="Ferric_reduct"/>
    <property type="match status" value="1"/>
</dbReference>
<feature type="transmembrane region" description="Helical" evidence="8">
    <location>
        <begin position="95"/>
        <end position="116"/>
    </location>
</feature>
<organism evidence="10 11">
    <name type="scientific">Cladonia borealis</name>
    <dbReference type="NCBI Taxonomy" id="184061"/>
    <lineage>
        <taxon>Eukaryota</taxon>
        <taxon>Fungi</taxon>
        <taxon>Dikarya</taxon>
        <taxon>Ascomycota</taxon>
        <taxon>Pezizomycotina</taxon>
        <taxon>Lecanoromycetes</taxon>
        <taxon>OSLEUM clade</taxon>
        <taxon>Lecanoromycetidae</taxon>
        <taxon>Lecanorales</taxon>
        <taxon>Lecanorineae</taxon>
        <taxon>Cladoniaceae</taxon>
        <taxon>Cladonia</taxon>
    </lineage>
</organism>
<keyword evidence="6" id="KW-0813">Transport</keyword>
<dbReference type="GO" id="GO:0006952">
    <property type="term" value="P:defense response"/>
    <property type="evidence" value="ECO:0007669"/>
    <property type="project" value="TreeGrafter"/>
</dbReference>
<evidence type="ECO:0000256" key="4">
    <source>
        <dbReference type="ARBA" id="ARBA00022989"/>
    </source>
</evidence>